<dbReference type="CDD" id="cd03024">
    <property type="entry name" value="DsbA_FrnE"/>
    <property type="match status" value="1"/>
</dbReference>
<gene>
    <name evidence="2" type="ORF">LMG18096_00360</name>
</gene>
<evidence type="ECO:0000259" key="1">
    <source>
        <dbReference type="Pfam" id="PF01323"/>
    </source>
</evidence>
<accession>A0ABC8Q5I8</accession>
<name>A0ABC8Q5I8_9RALS</name>
<evidence type="ECO:0000313" key="2">
    <source>
        <dbReference type="EMBL" id="CAJ0775039.1"/>
    </source>
</evidence>
<evidence type="ECO:0000313" key="3">
    <source>
        <dbReference type="Proteomes" id="UP001189663"/>
    </source>
</evidence>
<feature type="domain" description="DSBA-like thioredoxin" evidence="1">
    <location>
        <begin position="23"/>
        <end position="224"/>
    </location>
</feature>
<dbReference type="RefSeq" id="WP_316683174.1">
    <property type="nucleotide sequence ID" value="NZ_CATVZT010000001.1"/>
</dbReference>
<comment type="caution">
    <text evidence="2">The sequence shown here is derived from an EMBL/GenBank/DDBJ whole genome shotgun (WGS) entry which is preliminary data.</text>
</comment>
<keyword evidence="3" id="KW-1185">Reference proteome</keyword>
<organism evidence="2 3">
    <name type="scientific">Ralstonia holmesii</name>
    <dbReference type="NCBI Taxonomy" id="3058602"/>
    <lineage>
        <taxon>Bacteria</taxon>
        <taxon>Pseudomonadati</taxon>
        <taxon>Pseudomonadota</taxon>
        <taxon>Betaproteobacteria</taxon>
        <taxon>Burkholderiales</taxon>
        <taxon>Burkholderiaceae</taxon>
        <taxon>Ralstonia</taxon>
    </lineage>
</organism>
<dbReference type="InterPro" id="IPR036249">
    <property type="entry name" value="Thioredoxin-like_sf"/>
</dbReference>
<dbReference type="Gene3D" id="3.40.30.10">
    <property type="entry name" value="Glutaredoxin"/>
    <property type="match status" value="1"/>
</dbReference>
<sequence length="241" mass="26605">MNSIDRSMQASPRGAIHPRTKLTVDVFFDFICPWCWIGTRHLASALRTFAMLHPEVKTKVRWRPYPLLPDTPAEGLPYQAFYLSRLGSPTAVSMRRAQVQRAGQVAGIDFDFTRINVLPNTERAHGVVRKYRRVDAGGQPAQLIEHIFSAYFLEGADIGNEDVLQRLEFEHNLATAMAPAVCAPSVCKPVGRSVTVSGVPYFIFNSNVAISGAHPASTLVRAMQNALSLSLSPLQSQEEAQ</sequence>
<dbReference type="InterPro" id="IPR001853">
    <property type="entry name" value="DSBA-like_thioredoxin_dom"/>
</dbReference>
<dbReference type="Pfam" id="PF01323">
    <property type="entry name" value="DSBA"/>
    <property type="match status" value="1"/>
</dbReference>
<dbReference type="PANTHER" id="PTHR13887">
    <property type="entry name" value="GLUTATHIONE S-TRANSFERASE KAPPA"/>
    <property type="match status" value="1"/>
</dbReference>
<proteinExistence type="predicted"/>
<protein>
    <recommendedName>
        <fullName evidence="1">DSBA-like thioredoxin domain-containing protein</fullName>
    </recommendedName>
</protein>
<dbReference type="SUPFAM" id="SSF52833">
    <property type="entry name" value="Thioredoxin-like"/>
    <property type="match status" value="1"/>
</dbReference>
<dbReference type="EMBL" id="CATZAT010000001">
    <property type="protein sequence ID" value="CAJ0775039.1"/>
    <property type="molecule type" value="Genomic_DNA"/>
</dbReference>
<dbReference type="Proteomes" id="UP001189663">
    <property type="component" value="Unassembled WGS sequence"/>
</dbReference>
<reference evidence="2 3" key="1">
    <citation type="submission" date="2023-07" db="EMBL/GenBank/DDBJ databases">
        <authorList>
            <person name="Peeters C."/>
        </authorList>
    </citation>
    <scope>NUCLEOTIDE SEQUENCE [LARGE SCALE GENOMIC DNA]</scope>
    <source>
        <strain evidence="2 3">LMG 18096</strain>
    </source>
</reference>
<dbReference type="AlphaFoldDB" id="A0ABC8Q5I8"/>
<dbReference type="PANTHER" id="PTHR13887:SF41">
    <property type="entry name" value="THIOREDOXIN SUPERFAMILY PROTEIN"/>
    <property type="match status" value="1"/>
</dbReference>